<dbReference type="EMBL" id="JANPWB010000006">
    <property type="protein sequence ID" value="KAJ1180888.1"/>
    <property type="molecule type" value="Genomic_DNA"/>
</dbReference>
<keyword evidence="2" id="KW-1185">Reference proteome</keyword>
<comment type="caution">
    <text evidence="1">The sequence shown here is derived from an EMBL/GenBank/DDBJ whole genome shotgun (WGS) entry which is preliminary data.</text>
</comment>
<protein>
    <submittedName>
        <fullName evidence="1">Uncharacterized protein</fullName>
    </submittedName>
</protein>
<evidence type="ECO:0000313" key="2">
    <source>
        <dbReference type="Proteomes" id="UP001066276"/>
    </source>
</evidence>
<accession>A0AAV7TW86</accession>
<evidence type="ECO:0000313" key="1">
    <source>
        <dbReference type="EMBL" id="KAJ1180888.1"/>
    </source>
</evidence>
<proteinExistence type="predicted"/>
<reference evidence="1" key="1">
    <citation type="journal article" date="2022" name="bioRxiv">
        <title>Sequencing and chromosome-scale assembly of the giantPleurodeles waltlgenome.</title>
        <authorList>
            <person name="Brown T."/>
            <person name="Elewa A."/>
            <person name="Iarovenko S."/>
            <person name="Subramanian E."/>
            <person name="Araus A.J."/>
            <person name="Petzold A."/>
            <person name="Susuki M."/>
            <person name="Suzuki K.-i.T."/>
            <person name="Hayashi T."/>
            <person name="Toyoda A."/>
            <person name="Oliveira C."/>
            <person name="Osipova E."/>
            <person name="Leigh N.D."/>
            <person name="Simon A."/>
            <person name="Yun M.H."/>
        </authorList>
    </citation>
    <scope>NUCLEOTIDE SEQUENCE</scope>
    <source>
        <strain evidence="1">20211129_DDA</strain>
        <tissue evidence="1">Liver</tissue>
    </source>
</reference>
<dbReference type="Proteomes" id="UP001066276">
    <property type="component" value="Chromosome 3_2"/>
</dbReference>
<organism evidence="1 2">
    <name type="scientific">Pleurodeles waltl</name>
    <name type="common">Iberian ribbed newt</name>
    <dbReference type="NCBI Taxonomy" id="8319"/>
    <lineage>
        <taxon>Eukaryota</taxon>
        <taxon>Metazoa</taxon>
        <taxon>Chordata</taxon>
        <taxon>Craniata</taxon>
        <taxon>Vertebrata</taxon>
        <taxon>Euteleostomi</taxon>
        <taxon>Amphibia</taxon>
        <taxon>Batrachia</taxon>
        <taxon>Caudata</taxon>
        <taxon>Salamandroidea</taxon>
        <taxon>Salamandridae</taxon>
        <taxon>Pleurodelinae</taxon>
        <taxon>Pleurodeles</taxon>
    </lineage>
</organism>
<gene>
    <name evidence="1" type="ORF">NDU88_006099</name>
</gene>
<name>A0AAV7TW86_PLEWA</name>
<sequence length="128" mass="13664">MAFAGDRVPTLEILIADAEIVRIHVNQPCGLDGPEAGTLGADLAVGSGHGGVRSGHGDAAGVGRPVPARVGAAWGWSRLVGGSAEAAVIQRAPEEWRWRDERCRSRVRREQTMLLELVCGLVTWRSVM</sequence>
<dbReference type="AlphaFoldDB" id="A0AAV7TW86"/>